<gene>
    <name evidence="2" type="ORF">DBA34_16205</name>
    <name evidence="3" type="ORF">DBB29_19510</name>
</gene>
<proteinExistence type="predicted"/>
<dbReference type="EMBL" id="QAIC01000040">
    <property type="protein sequence ID" value="MDN4574793.1"/>
    <property type="molecule type" value="Genomic_DNA"/>
</dbReference>
<organism evidence="2 5">
    <name type="scientific">Pandoraea cepalis</name>
    <dbReference type="NCBI Taxonomy" id="2508294"/>
    <lineage>
        <taxon>Bacteria</taxon>
        <taxon>Pseudomonadati</taxon>
        <taxon>Pseudomonadota</taxon>
        <taxon>Betaproteobacteria</taxon>
        <taxon>Burkholderiales</taxon>
        <taxon>Burkholderiaceae</taxon>
        <taxon>Pandoraea</taxon>
    </lineage>
</organism>
<evidence type="ECO:0000313" key="4">
    <source>
        <dbReference type="Proteomes" id="UP001172788"/>
    </source>
</evidence>
<keyword evidence="4" id="KW-1185">Reference proteome</keyword>
<reference evidence="2" key="1">
    <citation type="submission" date="2018-04" db="EMBL/GenBank/DDBJ databases">
        <authorList>
            <person name="Jy Z."/>
        </authorList>
    </citation>
    <scope>NUCLEOTIDE SEQUENCE</scope>
    <source>
        <strain evidence="3">AS13</strain>
        <strain evidence="2">LA18</strain>
    </source>
</reference>
<protein>
    <recommendedName>
        <fullName evidence="6">Replication protein</fullName>
    </recommendedName>
</protein>
<evidence type="ECO:0000256" key="1">
    <source>
        <dbReference type="SAM" id="MobiDB-lite"/>
    </source>
</evidence>
<evidence type="ECO:0000313" key="2">
    <source>
        <dbReference type="EMBL" id="MDN4574793.1"/>
    </source>
</evidence>
<comment type="caution">
    <text evidence="2">The sequence shown here is derived from an EMBL/GenBank/DDBJ whole genome shotgun (WGS) entry which is preliminary data.</text>
</comment>
<evidence type="ECO:0000313" key="3">
    <source>
        <dbReference type="EMBL" id="MDN4580296.1"/>
    </source>
</evidence>
<dbReference type="Proteomes" id="UP001172791">
    <property type="component" value="Unassembled WGS sequence"/>
</dbReference>
<evidence type="ECO:0000313" key="5">
    <source>
        <dbReference type="Proteomes" id="UP001172791"/>
    </source>
</evidence>
<dbReference type="Proteomes" id="UP001172788">
    <property type="component" value="Unassembled WGS sequence"/>
</dbReference>
<dbReference type="EMBL" id="QAID01000043">
    <property type="protein sequence ID" value="MDN4580296.1"/>
    <property type="molecule type" value="Genomic_DNA"/>
</dbReference>
<sequence length="361" mass="40900">MQEKFALLANRRSTHKHTSQRQAFQQRMSVRVGGGYVLIECQPNKSTYPWAATFEFNPNPYLRKGEAAIDNLSRFFRLLFGYDAHRILSHAFVSMLHVNIDTDINPLQGTLVDMKGKRSGAKVMYDFDGEGVLGSLYIGVLNSDRRLSIYNKAAEVLHRELGPHANRVLAALASDDKWDIEVSKLKKEQAMPDRWRLEVRNKRKPQDAVPVSRIGDFTSSFESLRILHLPVDAEPFNDSLGRLFIANARNDGIPRALQALNPNERRRFGRKLSQLPGVDWFNEALLREAIAQVIAKLAPLFASRPTSHLKVADTGQHRGTATTAVGDVKFRRRYPKRASSSVSRKHTEPEASAQYHTRRDC</sequence>
<evidence type="ECO:0008006" key="6">
    <source>
        <dbReference type="Google" id="ProtNLM"/>
    </source>
</evidence>
<name>A0AAW7MQF1_9BURK</name>
<feature type="region of interest" description="Disordered" evidence="1">
    <location>
        <begin position="335"/>
        <end position="361"/>
    </location>
</feature>
<dbReference type="AlphaFoldDB" id="A0AAW7MQF1"/>
<accession>A0AAW7MQF1</accession>